<name>A0A9Q0Z7K8_SALVM</name>
<proteinExistence type="predicted"/>
<reference evidence="2" key="2">
    <citation type="journal article" date="2023" name="Int. J. Mol. Sci.">
        <title>De Novo Assembly and Annotation of 11 Diverse Shrub Willow (Salix) Genomes Reveals Novel Gene Organization in Sex-Linked Regions.</title>
        <authorList>
            <person name="Hyden B."/>
            <person name="Feng K."/>
            <person name="Yates T.B."/>
            <person name="Jawdy S."/>
            <person name="Cereghino C."/>
            <person name="Smart L.B."/>
            <person name="Muchero W."/>
        </authorList>
    </citation>
    <scope>NUCLEOTIDE SEQUENCE [LARGE SCALE GENOMIC DNA]</scope>
    <source>
        <tissue evidence="2">Shoot tip</tissue>
    </source>
</reference>
<keyword evidence="3" id="KW-1185">Reference proteome</keyword>
<feature type="compositionally biased region" description="Polar residues" evidence="1">
    <location>
        <begin position="14"/>
        <end position="26"/>
    </location>
</feature>
<sequence length="126" mass="13340">MSNTKENEDGSPHQAPSTLETEQLINAQVPIEKADNEDGSAHQAPSTLGTEQLVNAQVPIEKADNSPPPPNSDTMEVDVPDPVENGNPSPQVEEAADKSTGELNSSPQQPHQESAPPSPSDDEKKV</sequence>
<evidence type="ECO:0000313" key="2">
    <source>
        <dbReference type="EMBL" id="KAJ6724230.1"/>
    </source>
</evidence>
<reference evidence="2" key="1">
    <citation type="submission" date="2022-11" db="EMBL/GenBank/DDBJ databases">
        <authorList>
            <person name="Hyden B.L."/>
            <person name="Feng K."/>
            <person name="Yates T."/>
            <person name="Jawdy S."/>
            <person name="Smart L.B."/>
            <person name="Muchero W."/>
        </authorList>
    </citation>
    <scope>NUCLEOTIDE SEQUENCE</scope>
    <source>
        <tissue evidence="2">Shoot tip</tissue>
    </source>
</reference>
<organism evidence="2 3">
    <name type="scientific">Salix viminalis</name>
    <name type="common">Common osier</name>
    <name type="synonym">Basket willow</name>
    <dbReference type="NCBI Taxonomy" id="40686"/>
    <lineage>
        <taxon>Eukaryota</taxon>
        <taxon>Viridiplantae</taxon>
        <taxon>Streptophyta</taxon>
        <taxon>Embryophyta</taxon>
        <taxon>Tracheophyta</taxon>
        <taxon>Spermatophyta</taxon>
        <taxon>Magnoliopsida</taxon>
        <taxon>eudicotyledons</taxon>
        <taxon>Gunneridae</taxon>
        <taxon>Pentapetalae</taxon>
        <taxon>rosids</taxon>
        <taxon>fabids</taxon>
        <taxon>Malpighiales</taxon>
        <taxon>Salicaceae</taxon>
        <taxon>Saliceae</taxon>
        <taxon>Salix</taxon>
    </lineage>
</organism>
<protein>
    <submittedName>
        <fullName evidence="2">Uncharacterized protein</fullName>
    </submittedName>
</protein>
<feature type="compositionally biased region" description="Polar residues" evidence="1">
    <location>
        <begin position="101"/>
        <end position="112"/>
    </location>
</feature>
<dbReference type="EMBL" id="JAPFFL010000005">
    <property type="protein sequence ID" value="KAJ6724230.1"/>
    <property type="molecule type" value="Genomic_DNA"/>
</dbReference>
<evidence type="ECO:0000313" key="3">
    <source>
        <dbReference type="Proteomes" id="UP001151529"/>
    </source>
</evidence>
<feature type="region of interest" description="Disordered" evidence="1">
    <location>
        <begin position="1"/>
        <end position="126"/>
    </location>
</feature>
<accession>A0A9Q0Z7K8</accession>
<dbReference type="AlphaFoldDB" id="A0A9Q0Z7K8"/>
<feature type="compositionally biased region" description="Basic and acidic residues" evidence="1">
    <location>
        <begin position="1"/>
        <end position="11"/>
    </location>
</feature>
<dbReference type="Proteomes" id="UP001151529">
    <property type="component" value="Chromosome 11"/>
</dbReference>
<gene>
    <name evidence="2" type="ORF">OIU85_022183</name>
</gene>
<comment type="caution">
    <text evidence="2">The sequence shown here is derived from an EMBL/GenBank/DDBJ whole genome shotgun (WGS) entry which is preliminary data.</text>
</comment>
<feature type="compositionally biased region" description="Polar residues" evidence="1">
    <location>
        <begin position="43"/>
        <end position="55"/>
    </location>
</feature>
<evidence type="ECO:0000256" key="1">
    <source>
        <dbReference type="SAM" id="MobiDB-lite"/>
    </source>
</evidence>